<accession>A0A7K3NNS5</accession>
<keyword evidence="1 2" id="KW-0238">DNA-binding</keyword>
<dbReference type="SUPFAM" id="SSF48498">
    <property type="entry name" value="Tetracyclin repressor-like, C-terminal domain"/>
    <property type="match status" value="1"/>
</dbReference>
<protein>
    <submittedName>
        <fullName evidence="4">CerR family C-terminal domain-containing protein</fullName>
    </submittedName>
</protein>
<evidence type="ECO:0000256" key="1">
    <source>
        <dbReference type="ARBA" id="ARBA00023125"/>
    </source>
</evidence>
<gene>
    <name evidence="4" type="ORF">G3N56_11910</name>
</gene>
<dbReference type="Pfam" id="PF09209">
    <property type="entry name" value="CecR_C"/>
    <property type="match status" value="1"/>
</dbReference>
<dbReference type="PANTHER" id="PTHR30055:SF226">
    <property type="entry name" value="HTH-TYPE TRANSCRIPTIONAL REGULATOR PKSA"/>
    <property type="match status" value="1"/>
</dbReference>
<dbReference type="EMBL" id="JAAGRQ010000048">
    <property type="protein sequence ID" value="NDY57445.1"/>
    <property type="molecule type" value="Genomic_DNA"/>
</dbReference>
<dbReference type="InterPro" id="IPR036271">
    <property type="entry name" value="Tet_transcr_reg_TetR-rel_C_sf"/>
</dbReference>
<evidence type="ECO:0000313" key="4">
    <source>
        <dbReference type="EMBL" id="NDY57445.1"/>
    </source>
</evidence>
<dbReference type="PANTHER" id="PTHR30055">
    <property type="entry name" value="HTH-TYPE TRANSCRIPTIONAL REGULATOR RUTR"/>
    <property type="match status" value="1"/>
</dbReference>
<dbReference type="InterPro" id="IPR050109">
    <property type="entry name" value="HTH-type_TetR-like_transc_reg"/>
</dbReference>
<proteinExistence type="predicted"/>
<reference evidence="4 5" key="1">
    <citation type="submission" date="2020-02" db="EMBL/GenBank/DDBJ databases">
        <title>Comparative genomics of sulfur disproportionating microorganisms.</title>
        <authorList>
            <person name="Ward L.M."/>
            <person name="Bertran E."/>
            <person name="Johnston D.T."/>
        </authorList>
    </citation>
    <scope>NUCLEOTIDE SEQUENCE [LARGE SCALE GENOMIC DNA]</scope>
    <source>
        <strain evidence="4 5">DSM 3696</strain>
    </source>
</reference>
<dbReference type="GO" id="GO:0003700">
    <property type="term" value="F:DNA-binding transcription factor activity"/>
    <property type="evidence" value="ECO:0007669"/>
    <property type="project" value="TreeGrafter"/>
</dbReference>
<dbReference type="AlphaFoldDB" id="A0A7K3NNS5"/>
<name>A0A7K3NNS5_9BACT</name>
<evidence type="ECO:0000259" key="3">
    <source>
        <dbReference type="PROSITE" id="PS50977"/>
    </source>
</evidence>
<dbReference type="Gene3D" id="1.10.357.10">
    <property type="entry name" value="Tetracycline Repressor, domain 2"/>
    <property type="match status" value="2"/>
</dbReference>
<dbReference type="GO" id="GO:0000976">
    <property type="term" value="F:transcription cis-regulatory region binding"/>
    <property type="evidence" value="ECO:0007669"/>
    <property type="project" value="TreeGrafter"/>
</dbReference>
<keyword evidence="5" id="KW-1185">Reference proteome</keyword>
<feature type="domain" description="HTH tetR-type" evidence="3">
    <location>
        <begin position="7"/>
        <end position="68"/>
    </location>
</feature>
<dbReference type="InterPro" id="IPR009057">
    <property type="entry name" value="Homeodomain-like_sf"/>
</dbReference>
<dbReference type="Pfam" id="PF00440">
    <property type="entry name" value="TetR_N"/>
    <property type="match status" value="1"/>
</dbReference>
<dbReference type="Proteomes" id="UP000469724">
    <property type="component" value="Unassembled WGS sequence"/>
</dbReference>
<evidence type="ECO:0000313" key="5">
    <source>
        <dbReference type="Proteomes" id="UP000469724"/>
    </source>
</evidence>
<dbReference type="InterPro" id="IPR001647">
    <property type="entry name" value="HTH_TetR"/>
</dbReference>
<dbReference type="PROSITE" id="PS50977">
    <property type="entry name" value="HTH_TETR_2"/>
    <property type="match status" value="1"/>
</dbReference>
<comment type="caution">
    <text evidence="2">Lacks conserved residue(s) required for the propagation of feature annotation.</text>
</comment>
<dbReference type="SUPFAM" id="SSF46689">
    <property type="entry name" value="Homeodomain-like"/>
    <property type="match status" value="1"/>
</dbReference>
<evidence type="ECO:0000256" key="2">
    <source>
        <dbReference type="PROSITE-ProRule" id="PRU00335"/>
    </source>
</evidence>
<dbReference type="InterPro" id="IPR015292">
    <property type="entry name" value="Tscrpt_reg_YbiH_C"/>
</dbReference>
<organism evidence="4 5">
    <name type="scientific">Desulfolutivibrio sulfodismutans</name>
    <dbReference type="NCBI Taxonomy" id="63561"/>
    <lineage>
        <taxon>Bacteria</taxon>
        <taxon>Pseudomonadati</taxon>
        <taxon>Thermodesulfobacteriota</taxon>
        <taxon>Desulfovibrionia</taxon>
        <taxon>Desulfovibrionales</taxon>
        <taxon>Desulfovibrionaceae</taxon>
        <taxon>Desulfolutivibrio</taxon>
    </lineage>
</organism>
<comment type="caution">
    <text evidence="4">The sequence shown here is derived from an EMBL/GenBank/DDBJ whole genome shotgun (WGS) entry which is preliminary data.</text>
</comment>
<dbReference type="RefSeq" id="WP_163302485.1">
    <property type="nucleotide sequence ID" value="NZ_JAAGRQ010000048.1"/>
</dbReference>
<sequence length="258" mass="28446">MTPKDGSDTREKLLLAAVAVFAEKGYKAATVREICRRAKGANNNAVSYYFGDKAKLYALIIDIMFAEIERRMAAMIPPQPGDAAPPACPAPDYPDERLVLIPDGDRRDTASHPVLDHIPPAARLRAFLHAYCATLYDGGEVGDQFLRIFSREMLSPSFDLAAMNEKYVRPQTAWGMALMRDLMGPDVPEDVLRDALSCVVGQAAYYSFVWPVFKLAHPGHPGMGVHWPVLAERIFEFSMAGIAALREKYADSGKGDPQ</sequence>